<evidence type="ECO:0000259" key="6">
    <source>
        <dbReference type="Pfam" id="PF01301"/>
    </source>
</evidence>
<dbReference type="GO" id="GO:0004565">
    <property type="term" value="F:beta-galactosidase activity"/>
    <property type="evidence" value="ECO:0007669"/>
    <property type="project" value="UniProtKB-EC"/>
</dbReference>
<dbReference type="PROSITE" id="PS01182">
    <property type="entry name" value="GLYCOSYL_HYDROL_F35"/>
    <property type="match status" value="1"/>
</dbReference>
<evidence type="ECO:0000259" key="8">
    <source>
        <dbReference type="Pfam" id="PF21467"/>
    </source>
</evidence>
<feature type="domain" description="Beta-galactosidase galactose-binding" evidence="8">
    <location>
        <begin position="507"/>
        <end position="560"/>
    </location>
</feature>
<keyword evidence="3 4" id="KW-0326">Glycosidase</keyword>
<dbReference type="Pfam" id="PF21317">
    <property type="entry name" value="BetaGal_ABD_1"/>
    <property type="match status" value="1"/>
</dbReference>
<evidence type="ECO:0000256" key="2">
    <source>
        <dbReference type="ARBA" id="ARBA00022801"/>
    </source>
</evidence>
<dbReference type="RefSeq" id="WP_286286636.1">
    <property type="nucleotide sequence ID" value="NZ_JASXSZ010000001.1"/>
</dbReference>
<dbReference type="SUPFAM" id="SSF49785">
    <property type="entry name" value="Galactose-binding domain-like"/>
    <property type="match status" value="1"/>
</dbReference>
<dbReference type="InterPro" id="IPR008979">
    <property type="entry name" value="Galactose-bd-like_sf"/>
</dbReference>
<evidence type="ECO:0000256" key="5">
    <source>
        <dbReference type="RuleBase" id="RU003679"/>
    </source>
</evidence>
<dbReference type="Pfam" id="PF21467">
    <property type="entry name" value="BetaGal_gal-bd"/>
    <property type="match status" value="1"/>
</dbReference>
<comment type="caution">
    <text evidence="9">The sequence shown here is derived from an EMBL/GenBank/DDBJ whole genome shotgun (WGS) entry which is preliminary data.</text>
</comment>
<feature type="domain" description="Beta-galactosidase 1-like first all-beta" evidence="7">
    <location>
        <begin position="380"/>
        <end position="486"/>
    </location>
</feature>
<comment type="catalytic activity">
    <reaction evidence="4">
        <text>Hydrolysis of terminal non-reducing beta-D-galactose residues in beta-D-galactosides.</text>
        <dbReference type="EC" id="3.2.1.23"/>
    </reaction>
</comment>
<dbReference type="PRINTS" id="PR00742">
    <property type="entry name" value="GLHYDRLASE35"/>
</dbReference>
<feature type="domain" description="Glycoside hydrolase 35 catalytic" evidence="6">
    <location>
        <begin position="30"/>
        <end position="332"/>
    </location>
</feature>
<dbReference type="InterPro" id="IPR026283">
    <property type="entry name" value="B-gal_1-like"/>
</dbReference>
<accession>A0ABT7MV42</accession>
<dbReference type="PIRSF" id="PIRSF006336">
    <property type="entry name" value="B-gal"/>
    <property type="match status" value="1"/>
</dbReference>
<evidence type="ECO:0000259" key="7">
    <source>
        <dbReference type="Pfam" id="PF21317"/>
    </source>
</evidence>
<evidence type="ECO:0000256" key="4">
    <source>
        <dbReference type="RuleBase" id="RU000675"/>
    </source>
</evidence>
<comment type="similarity">
    <text evidence="1 5">Belongs to the glycosyl hydrolase 35 family.</text>
</comment>
<dbReference type="Proteomes" id="UP001235064">
    <property type="component" value="Unassembled WGS sequence"/>
</dbReference>
<dbReference type="EMBL" id="JASXSZ010000001">
    <property type="protein sequence ID" value="MDL9978326.1"/>
    <property type="molecule type" value="Genomic_DNA"/>
</dbReference>
<evidence type="ECO:0000313" key="10">
    <source>
        <dbReference type="Proteomes" id="UP001235064"/>
    </source>
</evidence>
<keyword evidence="2 4" id="KW-0378">Hydrolase</keyword>
<evidence type="ECO:0000256" key="1">
    <source>
        <dbReference type="ARBA" id="ARBA00009809"/>
    </source>
</evidence>
<dbReference type="InterPro" id="IPR031330">
    <property type="entry name" value="Gly_Hdrlase_35_cat"/>
</dbReference>
<dbReference type="Pfam" id="PF01301">
    <property type="entry name" value="Glyco_hydro_35"/>
    <property type="match status" value="1"/>
</dbReference>
<dbReference type="InterPro" id="IPR019801">
    <property type="entry name" value="Glyco_hydro_35_CS"/>
</dbReference>
<dbReference type="SUPFAM" id="SSF51445">
    <property type="entry name" value="(Trans)glycosidases"/>
    <property type="match status" value="1"/>
</dbReference>
<name>A0ABT7MV42_9MICO</name>
<dbReference type="InterPro" id="IPR001944">
    <property type="entry name" value="Glycoside_Hdrlase_35"/>
</dbReference>
<dbReference type="Gene3D" id="2.60.120.260">
    <property type="entry name" value="Galactose-binding domain-like"/>
    <property type="match status" value="2"/>
</dbReference>
<evidence type="ECO:0000313" key="9">
    <source>
        <dbReference type="EMBL" id="MDL9978326.1"/>
    </source>
</evidence>
<organism evidence="9 10">
    <name type="scientific">Microbacterium candidum</name>
    <dbReference type="NCBI Taxonomy" id="3041922"/>
    <lineage>
        <taxon>Bacteria</taxon>
        <taxon>Bacillati</taxon>
        <taxon>Actinomycetota</taxon>
        <taxon>Actinomycetes</taxon>
        <taxon>Micrococcales</taxon>
        <taxon>Microbacteriaceae</taxon>
        <taxon>Microbacterium</taxon>
    </lineage>
</organism>
<sequence>MTDTVATTPHDLTAGGPALTWNEEGLRRYGREHRILSGAVHYFRVHPDQWGDRLRRLAAMGANTVDTYVAWNFHERTEGDVRFDGWRDIERFIRIAGDLGLDVFVRPSPYICAEWSNGGIPAWVSGRARALRTTDEGFLAAVDAWYDRLIPRLVPLQAAFGGPIVAIQVENEYGSFGSDAAYLEHQREALRSRGIVEMLTTADGITRDMVEHGSVDGAMTTFTFGTGVSRALELRRDGHAFMCAELWGGWFDHWGERHHVRSAQSVRETLDELLDAGGSLSLYMAHGGTNFGLWNGANHDGRLQPTVTSYDSDAPIGEDGTLNEKFHAVRAAFAPFHDGHLPPIPAPPRLQAPQTAALAPQATLLDVVRATPVAATRPRPMTYEELGAEDGLVAYETDVRFEAGARLEIAGLHDRATVFLDDERLGTLERDGATSLALPAAGGAGRLTIVVESLGRINYGPLLGEGKGIIGGVLIERRYVHGWAHRILPLDAPACTGDRGADGLAIATFDVSDPADAWLAFPGGAKGMVWLNGFLLGRYWEAGPQVTLYAPRPLWRAGRNEVRVLDTDRLGDVVEIRERPSFGPTEEFIGS</sequence>
<evidence type="ECO:0000256" key="3">
    <source>
        <dbReference type="ARBA" id="ARBA00023295"/>
    </source>
</evidence>
<dbReference type="PANTHER" id="PTHR23421">
    <property type="entry name" value="BETA-GALACTOSIDASE RELATED"/>
    <property type="match status" value="1"/>
</dbReference>
<gene>
    <name evidence="9" type="ORF">QSV35_03195</name>
</gene>
<dbReference type="InterPro" id="IPR017853">
    <property type="entry name" value="GH"/>
</dbReference>
<dbReference type="InterPro" id="IPR048913">
    <property type="entry name" value="BetaGal_gal-bd"/>
</dbReference>
<proteinExistence type="inferred from homology"/>
<reference evidence="9 10" key="1">
    <citation type="submission" date="2023-06" db="EMBL/GenBank/DDBJ databases">
        <title>Microbacterium sp. nov., isolated from a waste landfill.</title>
        <authorList>
            <person name="Wen W."/>
        </authorList>
    </citation>
    <scope>NUCLEOTIDE SEQUENCE [LARGE SCALE GENOMIC DNA]</scope>
    <source>
        <strain evidence="9 10">ASV49</strain>
    </source>
</reference>
<keyword evidence="10" id="KW-1185">Reference proteome</keyword>
<dbReference type="EC" id="3.2.1.23" evidence="4"/>
<dbReference type="Gene3D" id="3.20.20.80">
    <property type="entry name" value="Glycosidases"/>
    <property type="match status" value="1"/>
</dbReference>
<dbReference type="InterPro" id="IPR048912">
    <property type="entry name" value="BetaGal1-like_ABD1"/>
</dbReference>
<protein>
    <recommendedName>
        <fullName evidence="4">Beta-galactosidase</fullName>
        <ecNumber evidence="4">3.2.1.23</ecNumber>
    </recommendedName>
</protein>